<evidence type="ECO:0000313" key="4">
    <source>
        <dbReference type="Proteomes" id="UP000236379"/>
    </source>
</evidence>
<proteinExistence type="predicted"/>
<keyword evidence="2" id="KW-0732">Signal</keyword>
<protein>
    <submittedName>
        <fullName evidence="3">Uncharacterized protein</fullName>
    </submittedName>
</protein>
<organism evidence="3 4">
    <name type="scientific">Deinococcus koreensis</name>
    <dbReference type="NCBI Taxonomy" id="2054903"/>
    <lineage>
        <taxon>Bacteria</taxon>
        <taxon>Thermotogati</taxon>
        <taxon>Deinococcota</taxon>
        <taxon>Deinococci</taxon>
        <taxon>Deinococcales</taxon>
        <taxon>Deinococcaceae</taxon>
        <taxon>Deinococcus</taxon>
    </lineage>
</organism>
<feature type="region of interest" description="Disordered" evidence="1">
    <location>
        <begin position="131"/>
        <end position="182"/>
    </location>
</feature>
<sequence length="182" mass="18592">MNENTTRNTRRLPLIAFASLPLTIGLGFAQQSAASTSAAPTAQAQRLQPAQPGQTMPGQTRPGQMRPNSGTNHADVFLQKLAAQLGTTVPKLRAAAIAAGSATIDQGVKAGDIPAGRAAAMKQRLQQHPFAAFGGRGHGGPGLGRDGGPRGPHPHDRSGNDVGDPSGRVTVPQTGAQTEDGT</sequence>
<feature type="compositionally biased region" description="Polar residues" evidence="1">
    <location>
        <begin position="46"/>
        <end position="72"/>
    </location>
</feature>
<feature type="region of interest" description="Disordered" evidence="1">
    <location>
        <begin position="37"/>
        <end position="72"/>
    </location>
</feature>
<feature type="chain" id="PRO_5014343150" evidence="2">
    <location>
        <begin position="30"/>
        <end position="182"/>
    </location>
</feature>
<keyword evidence="4" id="KW-1185">Reference proteome</keyword>
<accession>A0A2K3V0T7</accession>
<evidence type="ECO:0000313" key="3">
    <source>
        <dbReference type="EMBL" id="PNY82398.1"/>
    </source>
</evidence>
<dbReference type="RefSeq" id="WP_103312832.1">
    <property type="nucleotide sequence ID" value="NZ_PPPD01000001.1"/>
</dbReference>
<gene>
    <name evidence="3" type="ORF">CVO96_14470</name>
</gene>
<evidence type="ECO:0000256" key="1">
    <source>
        <dbReference type="SAM" id="MobiDB-lite"/>
    </source>
</evidence>
<dbReference type="AlphaFoldDB" id="A0A2K3V0T7"/>
<reference evidence="3 4" key="1">
    <citation type="submission" date="2018-01" db="EMBL/GenBank/DDBJ databases">
        <title>Deinococcus koreensis sp. nov., a radiation-resistant bacterium isolated from river water.</title>
        <authorList>
            <person name="Choi A."/>
        </authorList>
    </citation>
    <scope>NUCLEOTIDE SEQUENCE [LARGE SCALE GENOMIC DNA]</scope>
    <source>
        <strain evidence="3 4">SJW1-2</strain>
    </source>
</reference>
<dbReference type="OrthoDB" id="73244at2"/>
<feature type="compositionally biased region" description="Polar residues" evidence="1">
    <location>
        <begin position="171"/>
        <end position="182"/>
    </location>
</feature>
<name>A0A2K3V0T7_9DEIO</name>
<feature type="compositionally biased region" description="Gly residues" evidence="1">
    <location>
        <begin position="134"/>
        <end position="150"/>
    </location>
</feature>
<evidence type="ECO:0000256" key="2">
    <source>
        <dbReference type="SAM" id="SignalP"/>
    </source>
</evidence>
<comment type="caution">
    <text evidence="3">The sequence shown here is derived from an EMBL/GenBank/DDBJ whole genome shotgun (WGS) entry which is preliminary data.</text>
</comment>
<dbReference type="EMBL" id="PPPD01000001">
    <property type="protein sequence ID" value="PNY82398.1"/>
    <property type="molecule type" value="Genomic_DNA"/>
</dbReference>
<feature type="signal peptide" evidence="2">
    <location>
        <begin position="1"/>
        <end position="29"/>
    </location>
</feature>
<dbReference type="Proteomes" id="UP000236379">
    <property type="component" value="Unassembled WGS sequence"/>
</dbReference>